<dbReference type="Proteomes" id="UP000054870">
    <property type="component" value="Unassembled WGS sequence"/>
</dbReference>
<dbReference type="InterPro" id="IPR036597">
    <property type="entry name" value="Fido-like_dom_sf"/>
</dbReference>
<proteinExistence type="predicted"/>
<feature type="active site" evidence="2">
    <location>
        <position position="229"/>
    </location>
</feature>
<dbReference type="AlphaFoldDB" id="A0A158DGW3"/>
<dbReference type="EMBL" id="FCOF02000067">
    <property type="protein sequence ID" value="SAK93808.1"/>
    <property type="molecule type" value="Genomic_DNA"/>
</dbReference>
<dbReference type="Gene3D" id="1.10.3290.10">
    <property type="entry name" value="Fido-like domain"/>
    <property type="match status" value="1"/>
</dbReference>
<reference evidence="6" key="1">
    <citation type="submission" date="2016-01" db="EMBL/GenBank/DDBJ databases">
        <authorList>
            <person name="Peeters C."/>
        </authorList>
    </citation>
    <scope>NUCLEOTIDE SEQUENCE [LARGE SCALE GENOMIC DNA]</scope>
    <source>
        <strain evidence="6">LMG 29318</strain>
    </source>
</reference>
<feature type="binding site" evidence="1">
    <location>
        <position position="229"/>
    </location>
    <ligand>
        <name>ATP</name>
        <dbReference type="ChEBI" id="CHEBI:30616"/>
    </ligand>
</feature>
<dbReference type="OrthoDB" id="9813719at2"/>
<accession>A0A158DGW3</accession>
<dbReference type="InterPro" id="IPR026287">
    <property type="entry name" value="SoFic-like"/>
</dbReference>
<keyword evidence="1" id="KW-0067">ATP-binding</keyword>
<keyword evidence="7" id="KW-1185">Reference proteome</keyword>
<feature type="binding site" evidence="1">
    <location>
        <position position="93"/>
    </location>
    <ligand>
        <name>ATP</name>
        <dbReference type="ChEBI" id="CHEBI:30616"/>
    </ligand>
</feature>
<dbReference type="InterPro" id="IPR025758">
    <property type="entry name" value="Fic/DOC_N"/>
</dbReference>
<dbReference type="SUPFAM" id="SSF140931">
    <property type="entry name" value="Fic-like"/>
    <property type="match status" value="1"/>
</dbReference>
<dbReference type="PANTHER" id="PTHR13504:SF38">
    <property type="entry name" value="FIDO DOMAIN-CONTAINING PROTEIN"/>
    <property type="match status" value="1"/>
</dbReference>
<protein>
    <submittedName>
        <fullName evidence="6">Filamentation induced by cAMP protein Fic</fullName>
    </submittedName>
</protein>
<evidence type="ECO:0000259" key="5">
    <source>
        <dbReference type="PROSITE" id="PS51459"/>
    </source>
</evidence>
<dbReference type="InterPro" id="IPR040198">
    <property type="entry name" value="Fido_containing"/>
</dbReference>
<evidence type="ECO:0000313" key="6">
    <source>
        <dbReference type="EMBL" id="SAK93808.1"/>
    </source>
</evidence>
<evidence type="ECO:0000256" key="4">
    <source>
        <dbReference type="PIRSR" id="PIRSR640198-3"/>
    </source>
</evidence>
<gene>
    <name evidence="6" type="ORF">AWB75_06721</name>
</gene>
<feature type="binding site" evidence="1">
    <location>
        <begin position="234"/>
        <end position="240"/>
    </location>
    <ligand>
        <name>ATP</name>
        <dbReference type="ChEBI" id="CHEBI:30616"/>
    </ligand>
</feature>
<sequence length="404" mass="45540">MRSDDTAPAAEPENRRIGRYATTVAFNETVNAYIPPPLPPEPALELTPHLIQRLSEADRAIGRLDGVAMLLPDKALFLYMYVRKEAVLSSQIEGTQSTLDELLQYENAALTGKPLDDITEVSNYVDAMMYGLDVLRDPQGLPLCLRLLRDMHARLLQKGRGEGKNPGEFRRSQNWLGGSRPGNAHYVPPPVHEMQMCLSDFERFLHDDSALIPPLVKAGFLHVQFESIHPFLDGNGRLGRLLIALFLVENKVLQEPLLYLSLYLKTHREQYYRLLQDVRLRGHWEAWTEFFLTGVAETANNAHESAMRIVALFQADRERISASGEQTNSMLRLHGLMQTHPFLNAAQAQQKTGLSAPTVNKTFEALESLGIVNEITGRQRGRVFAYSEFLRILDSGTEVQAPQR</sequence>
<dbReference type="InterPro" id="IPR003812">
    <property type="entry name" value="Fido"/>
</dbReference>
<feature type="domain" description="Fido" evidence="5">
    <location>
        <begin position="143"/>
        <end position="293"/>
    </location>
</feature>
<dbReference type="RefSeq" id="WP_087087146.1">
    <property type="nucleotide sequence ID" value="NZ_FCOF02000067.1"/>
</dbReference>
<organism evidence="6 7">
    <name type="scientific">Caballeronia catudaia</name>
    <dbReference type="NCBI Taxonomy" id="1777136"/>
    <lineage>
        <taxon>Bacteria</taxon>
        <taxon>Pseudomonadati</taxon>
        <taxon>Pseudomonadota</taxon>
        <taxon>Betaproteobacteria</taxon>
        <taxon>Burkholderiales</taxon>
        <taxon>Burkholderiaceae</taxon>
        <taxon>Caballeronia</taxon>
    </lineage>
</organism>
<evidence type="ECO:0000256" key="1">
    <source>
        <dbReference type="PIRSR" id="PIRSR038925-1"/>
    </source>
</evidence>
<evidence type="ECO:0000313" key="7">
    <source>
        <dbReference type="Proteomes" id="UP000054870"/>
    </source>
</evidence>
<feature type="binding site" evidence="3">
    <location>
        <begin position="271"/>
        <end position="272"/>
    </location>
    <ligand>
        <name>ATP</name>
        <dbReference type="ChEBI" id="CHEBI:30616"/>
    </ligand>
</feature>
<evidence type="ECO:0000256" key="3">
    <source>
        <dbReference type="PIRSR" id="PIRSR640198-2"/>
    </source>
</evidence>
<dbReference type="Pfam" id="PF02661">
    <property type="entry name" value="Fic"/>
    <property type="match status" value="1"/>
</dbReference>
<dbReference type="GO" id="GO:0005524">
    <property type="term" value="F:ATP binding"/>
    <property type="evidence" value="ECO:0007669"/>
    <property type="project" value="UniProtKB-KW"/>
</dbReference>
<comment type="caution">
    <text evidence="6">The sequence shown here is derived from an EMBL/GenBank/DDBJ whole genome shotgun (WGS) entry which is preliminary data.</text>
</comment>
<feature type="site" description="Important for autoinhibition of adenylyltransferase activity" evidence="4">
    <location>
        <position position="93"/>
    </location>
</feature>
<dbReference type="PROSITE" id="PS51459">
    <property type="entry name" value="FIDO"/>
    <property type="match status" value="1"/>
</dbReference>
<keyword evidence="1" id="KW-0547">Nucleotide-binding</keyword>
<dbReference type="PIRSF" id="PIRSF038925">
    <property type="entry name" value="AMP-prot_trans"/>
    <property type="match status" value="1"/>
</dbReference>
<dbReference type="PANTHER" id="PTHR13504">
    <property type="entry name" value="FIDO DOMAIN-CONTAINING PROTEIN DDB_G0283145"/>
    <property type="match status" value="1"/>
</dbReference>
<feature type="binding site" evidence="1">
    <location>
        <position position="271"/>
    </location>
    <ligand>
        <name>ATP</name>
        <dbReference type="ChEBI" id="CHEBI:30616"/>
    </ligand>
</feature>
<evidence type="ECO:0000256" key="2">
    <source>
        <dbReference type="PIRSR" id="PIRSR640198-1"/>
    </source>
</evidence>
<name>A0A158DGW3_9BURK</name>
<dbReference type="Pfam" id="PF13784">
    <property type="entry name" value="Fic_N"/>
    <property type="match status" value="1"/>
</dbReference>
<feature type="binding site" evidence="3">
    <location>
        <begin position="233"/>
        <end position="240"/>
    </location>
    <ligand>
        <name>ATP</name>
        <dbReference type="ChEBI" id="CHEBI:30616"/>
    </ligand>
</feature>